<sequence>MSDPAQTGASSLARSPAARAENLLSAGAVRSHAAQIMAHARRGELAHFTWHPERMDATADYVVDTIRSRHPDLRVPMHSRWRHFESGGVDRFASLLGPLHTTPHERARIAIDLVVPSVLLDAGAGPQWRYADAGSGQTLARSEGLGVASLALLASGRLSDDPAQPLRCDAAALRRIDAAALARAFQVGPDNPLVGLEGRAQLLRNLGEAMRAAPAVFADPERPGSLRLGRLFDHWLAHAAAQGEAEGMSVRADTMLSSLLRLLGPVWPGRLTLAGVNLGDCWHHPATSDGYMPFHKLTQWMSYSLIEPLQWGGLQVRELDALTGLPEYRNGGLLLDLGLLQPRDAALASKPLAVDSEPVVEWRALTVALLDDLADAVRARLGVSAAQFPLTQVIEGGAWFAGRRIAAERRADGGPPLRIVSDGTVF</sequence>
<organism evidence="1">
    <name type="scientific">mine drainage metagenome</name>
    <dbReference type="NCBI Taxonomy" id="410659"/>
    <lineage>
        <taxon>unclassified sequences</taxon>
        <taxon>metagenomes</taxon>
        <taxon>ecological metagenomes</taxon>
    </lineage>
</organism>
<evidence type="ECO:0000313" key="1">
    <source>
        <dbReference type="EMBL" id="OIQ80976.1"/>
    </source>
</evidence>
<protein>
    <recommendedName>
        <fullName evidence="2">Uracil phosphoribosyltransferase</fullName>
    </recommendedName>
</protein>
<dbReference type="InterPro" id="IPR012469">
    <property type="entry name" value="DUF1688"/>
</dbReference>
<dbReference type="Pfam" id="PF07958">
    <property type="entry name" value="DUF1688"/>
    <property type="match status" value="1"/>
</dbReference>
<proteinExistence type="predicted"/>
<dbReference type="PANTHER" id="PTHR31687">
    <property type="match status" value="1"/>
</dbReference>
<evidence type="ECO:0008006" key="2">
    <source>
        <dbReference type="Google" id="ProtNLM"/>
    </source>
</evidence>
<name>A0A1J5QC37_9ZZZZ</name>
<reference evidence="1" key="1">
    <citation type="submission" date="2016-10" db="EMBL/GenBank/DDBJ databases">
        <title>Sequence of Gallionella enrichment culture.</title>
        <authorList>
            <person name="Poehlein A."/>
            <person name="Muehling M."/>
            <person name="Daniel R."/>
        </authorList>
    </citation>
    <scope>NUCLEOTIDE SEQUENCE</scope>
</reference>
<dbReference type="EMBL" id="MLJW01000986">
    <property type="protein sequence ID" value="OIQ80976.1"/>
    <property type="molecule type" value="Genomic_DNA"/>
</dbReference>
<gene>
    <name evidence="1" type="ORF">GALL_372680</name>
</gene>
<accession>A0A1J5QC37</accession>
<dbReference type="AlphaFoldDB" id="A0A1J5QC37"/>
<dbReference type="PANTHER" id="PTHR31687:SF3">
    <property type="entry name" value="PROTEIN URG3"/>
    <property type="match status" value="1"/>
</dbReference>
<comment type="caution">
    <text evidence="1">The sequence shown here is derived from an EMBL/GenBank/DDBJ whole genome shotgun (WGS) entry which is preliminary data.</text>
</comment>